<dbReference type="OrthoDB" id="430695at2759"/>
<dbReference type="PROSITE" id="PS50199">
    <property type="entry name" value="ZF_RANBP2_2"/>
    <property type="match status" value="1"/>
</dbReference>
<dbReference type="GO" id="GO:0008270">
    <property type="term" value="F:zinc ion binding"/>
    <property type="evidence" value="ECO:0007669"/>
    <property type="project" value="UniProtKB-KW"/>
</dbReference>
<dbReference type="GO" id="GO:0005634">
    <property type="term" value="C:nucleus"/>
    <property type="evidence" value="ECO:0000318"/>
    <property type="project" value="GO_Central"/>
</dbReference>
<organism evidence="9 10">
    <name type="scientific">Paramecium tetraurelia</name>
    <dbReference type="NCBI Taxonomy" id="5888"/>
    <lineage>
        <taxon>Eukaryota</taxon>
        <taxon>Sar</taxon>
        <taxon>Alveolata</taxon>
        <taxon>Ciliophora</taxon>
        <taxon>Intramacronucleata</taxon>
        <taxon>Oligohymenophorea</taxon>
        <taxon>Peniculida</taxon>
        <taxon>Parameciidae</taxon>
        <taxon>Paramecium</taxon>
    </lineage>
</organism>
<proteinExistence type="predicted"/>
<evidence type="ECO:0000256" key="5">
    <source>
        <dbReference type="ARBA" id="ARBA00022884"/>
    </source>
</evidence>
<dbReference type="Proteomes" id="UP000000600">
    <property type="component" value="Unassembled WGS sequence"/>
</dbReference>
<sequence>MAQQKGKNKINHRQRQGDWICSNCSNMNFAFRDSCNRCHTIKIMKNNESKGFKSALFLTESNGDIPPISDRSNKSSGEKTDIGTNKFSFDKLPSMEPILKQITKETCKINQNMKNQNMISLSLNGNANNVKRLINTIKFIVSNAVLKGIENLRFDLLQQNVDFVILFKLFCIEGRSHLGFNEII</sequence>
<accession>A0EGF7</accession>
<dbReference type="InterPro" id="IPR001876">
    <property type="entry name" value="Znf_RanBP2"/>
</dbReference>
<dbReference type="PANTHER" id="PTHR23238">
    <property type="entry name" value="RNA BINDING PROTEIN"/>
    <property type="match status" value="1"/>
</dbReference>
<dbReference type="RefSeq" id="XP_001461771.1">
    <property type="nucleotide sequence ID" value="XM_001461734.1"/>
</dbReference>
<evidence type="ECO:0000256" key="7">
    <source>
        <dbReference type="PROSITE-ProRule" id="PRU00322"/>
    </source>
</evidence>
<evidence type="ECO:0000256" key="1">
    <source>
        <dbReference type="ARBA" id="ARBA00004123"/>
    </source>
</evidence>
<dbReference type="InterPro" id="IPR034870">
    <property type="entry name" value="TET_fam"/>
</dbReference>
<dbReference type="SMART" id="SM00547">
    <property type="entry name" value="ZnF_RBZ"/>
    <property type="match status" value="1"/>
</dbReference>
<keyword evidence="10" id="KW-1185">Reference proteome</keyword>
<keyword evidence="2" id="KW-0479">Metal-binding</keyword>
<dbReference type="InterPro" id="IPR036443">
    <property type="entry name" value="Znf_RanBP2_sf"/>
</dbReference>
<dbReference type="HOGENOM" id="CLU_1762348_0_0_1"/>
<dbReference type="InParanoid" id="A0EGF7"/>
<keyword evidence="4" id="KW-0862">Zinc</keyword>
<evidence type="ECO:0000256" key="3">
    <source>
        <dbReference type="ARBA" id="ARBA00022771"/>
    </source>
</evidence>
<comment type="subcellular location">
    <subcellularLocation>
        <location evidence="1">Nucleus</location>
    </subcellularLocation>
</comment>
<evidence type="ECO:0000313" key="10">
    <source>
        <dbReference type="Proteomes" id="UP000000600"/>
    </source>
</evidence>
<dbReference type="Gene3D" id="4.10.1060.10">
    <property type="entry name" value="Zinc finger, RanBP2-type"/>
    <property type="match status" value="1"/>
</dbReference>
<evidence type="ECO:0000256" key="2">
    <source>
        <dbReference type="ARBA" id="ARBA00022723"/>
    </source>
</evidence>
<dbReference type="KEGG" id="ptm:GSPATT00026722001"/>
<dbReference type="GO" id="GO:0003712">
    <property type="term" value="F:transcription coregulator activity"/>
    <property type="evidence" value="ECO:0000318"/>
    <property type="project" value="GO_Central"/>
</dbReference>
<dbReference type="EMBL" id="CT868677">
    <property type="protein sequence ID" value="CAK94398.1"/>
    <property type="molecule type" value="Genomic_DNA"/>
</dbReference>
<reference evidence="9 10" key="1">
    <citation type="journal article" date="2006" name="Nature">
        <title>Global trends of whole-genome duplications revealed by the ciliate Paramecium tetraurelia.</title>
        <authorList>
            <consortium name="Genoscope"/>
            <person name="Aury J.-M."/>
            <person name="Jaillon O."/>
            <person name="Duret L."/>
            <person name="Noel B."/>
            <person name="Jubin C."/>
            <person name="Porcel B.M."/>
            <person name="Segurens B."/>
            <person name="Daubin V."/>
            <person name="Anthouard V."/>
            <person name="Aiach N."/>
            <person name="Arnaiz O."/>
            <person name="Billaut A."/>
            <person name="Beisson J."/>
            <person name="Blanc I."/>
            <person name="Bouhouche K."/>
            <person name="Camara F."/>
            <person name="Duharcourt S."/>
            <person name="Guigo R."/>
            <person name="Gogendeau D."/>
            <person name="Katinka M."/>
            <person name="Keller A.-M."/>
            <person name="Kissmehl R."/>
            <person name="Klotz C."/>
            <person name="Koll F."/>
            <person name="Le Moue A."/>
            <person name="Lepere C."/>
            <person name="Malinsky S."/>
            <person name="Nowacki M."/>
            <person name="Nowak J.K."/>
            <person name="Plattner H."/>
            <person name="Poulain J."/>
            <person name="Ruiz F."/>
            <person name="Serrano V."/>
            <person name="Zagulski M."/>
            <person name="Dessen P."/>
            <person name="Betermier M."/>
            <person name="Weissenbach J."/>
            <person name="Scarpelli C."/>
            <person name="Schachter V."/>
            <person name="Sperling L."/>
            <person name="Meyer E."/>
            <person name="Cohen J."/>
            <person name="Wincker P."/>
        </authorList>
    </citation>
    <scope>NUCLEOTIDE SEQUENCE [LARGE SCALE GENOMIC DNA]</scope>
    <source>
        <strain evidence="9 10">Stock d4-2</strain>
    </source>
</reference>
<keyword evidence="6" id="KW-0539">Nucleus</keyword>
<evidence type="ECO:0000256" key="6">
    <source>
        <dbReference type="ARBA" id="ARBA00023242"/>
    </source>
</evidence>
<dbReference type="SUPFAM" id="SSF90209">
    <property type="entry name" value="Ran binding protein zinc finger-like"/>
    <property type="match status" value="1"/>
</dbReference>
<feature type="domain" description="RanBP2-type" evidence="8">
    <location>
        <begin position="15"/>
        <end position="44"/>
    </location>
</feature>
<protein>
    <recommendedName>
        <fullName evidence="8">RanBP2-type domain-containing protein</fullName>
    </recommendedName>
</protein>
<evidence type="ECO:0000313" key="9">
    <source>
        <dbReference type="EMBL" id="CAK94398.1"/>
    </source>
</evidence>
<dbReference type="GeneID" id="5047556"/>
<dbReference type="GO" id="GO:0006355">
    <property type="term" value="P:regulation of DNA-templated transcription"/>
    <property type="evidence" value="ECO:0007669"/>
    <property type="project" value="InterPro"/>
</dbReference>
<keyword evidence="3 7" id="KW-0863">Zinc-finger</keyword>
<gene>
    <name evidence="9" type="ORF">GSPATT00026722001</name>
</gene>
<dbReference type="PROSITE" id="PS01358">
    <property type="entry name" value="ZF_RANBP2_1"/>
    <property type="match status" value="1"/>
</dbReference>
<evidence type="ECO:0000256" key="4">
    <source>
        <dbReference type="ARBA" id="ARBA00022833"/>
    </source>
</evidence>
<name>A0EGF7_PARTE</name>
<keyword evidence="5" id="KW-0694">RNA-binding</keyword>
<dbReference type="AlphaFoldDB" id="A0EGF7"/>
<evidence type="ECO:0000259" key="8">
    <source>
        <dbReference type="PROSITE" id="PS50199"/>
    </source>
</evidence>
<dbReference type="GO" id="GO:0003723">
    <property type="term" value="F:RNA binding"/>
    <property type="evidence" value="ECO:0000318"/>
    <property type="project" value="GO_Central"/>
</dbReference>